<gene>
    <name evidence="6" type="ORF">DES45_103335</name>
</gene>
<dbReference type="Proteomes" id="UP000254925">
    <property type="component" value="Unassembled WGS sequence"/>
</dbReference>
<name>A0A370HPB0_9HYPH</name>
<dbReference type="CDD" id="cd18174">
    <property type="entry name" value="M14_ASTE_ASPA_like"/>
    <property type="match status" value="1"/>
</dbReference>
<evidence type="ECO:0000313" key="7">
    <source>
        <dbReference type="Proteomes" id="UP000254925"/>
    </source>
</evidence>
<dbReference type="RefSeq" id="WP_114769781.1">
    <property type="nucleotide sequence ID" value="NZ_QQBB01000003.1"/>
</dbReference>
<sequence>MMKTLPPLRTGRPRAEHGHVRPVEDVEIPFGIIEGAEPGPCLLVTAGVHGSEYCSIEAATRLLQTEPEQIKGTLLVLPILNVQGFRKRSIYVMPEDGKNLNRMFPGREEGSVSERLAHWLVTKVYPQVDAYLDLHGGDLDESLAPFTLYPKDCAKSRELARIFGLPIAVAAGGEGYTINAAYKVGVPSLLPEVSGNGLWGEDTVGQMMAGIERVMCHLGMVAGPVQPAPQLSPEFVTMWVPTAPVDGMWYPAKDLTEVVCVGDELGEIRDVFGTVLASVRSEKEGFVLYRLTSLAVNKGEALLGVGSPLVE</sequence>
<dbReference type="PIRSF" id="PIRSF039012">
    <property type="entry name" value="ASP"/>
    <property type="match status" value="1"/>
</dbReference>
<dbReference type="OrthoDB" id="9782876at2"/>
<comment type="cofactor">
    <cofactor evidence="1">
        <name>Zn(2+)</name>
        <dbReference type="ChEBI" id="CHEBI:29105"/>
    </cofactor>
</comment>
<dbReference type="EMBL" id="QQBB01000003">
    <property type="protein sequence ID" value="RDI60075.1"/>
    <property type="molecule type" value="Genomic_DNA"/>
</dbReference>
<feature type="domain" description="Succinylglutamate desuccinylase/Aspartoacylase catalytic" evidence="5">
    <location>
        <begin position="38"/>
        <end position="217"/>
    </location>
</feature>
<dbReference type="Pfam" id="PF24827">
    <property type="entry name" value="AstE_AspA_cat"/>
    <property type="match status" value="1"/>
</dbReference>
<evidence type="ECO:0000256" key="2">
    <source>
        <dbReference type="ARBA" id="ARBA00022723"/>
    </source>
</evidence>
<comment type="caution">
    <text evidence="6">The sequence shown here is derived from an EMBL/GenBank/DDBJ whole genome shotgun (WGS) entry which is preliminary data.</text>
</comment>
<reference evidence="6 7" key="1">
    <citation type="submission" date="2018-07" db="EMBL/GenBank/DDBJ databases">
        <title>Genomic Encyclopedia of Type Strains, Phase IV (KMG-IV): sequencing the most valuable type-strain genomes for metagenomic binning, comparative biology and taxonomic classification.</title>
        <authorList>
            <person name="Goeker M."/>
        </authorList>
    </citation>
    <scope>NUCLEOTIDE SEQUENCE [LARGE SCALE GENOMIC DNA]</scope>
    <source>
        <strain evidence="6 7">DSM 14364</strain>
    </source>
</reference>
<proteinExistence type="predicted"/>
<dbReference type="InterPro" id="IPR043795">
    <property type="entry name" value="N-alpha-Ac-DABA-like"/>
</dbReference>
<evidence type="ECO:0000256" key="4">
    <source>
        <dbReference type="ARBA" id="ARBA00022833"/>
    </source>
</evidence>
<dbReference type="Gene3D" id="3.40.630.10">
    <property type="entry name" value="Zn peptidases"/>
    <property type="match status" value="1"/>
</dbReference>
<keyword evidence="3" id="KW-0378">Hydrolase</keyword>
<accession>A0A370HPB0</accession>
<keyword evidence="2" id="KW-0479">Metal-binding</keyword>
<evidence type="ECO:0000256" key="1">
    <source>
        <dbReference type="ARBA" id="ARBA00001947"/>
    </source>
</evidence>
<dbReference type="SUPFAM" id="SSF53187">
    <property type="entry name" value="Zn-dependent exopeptidases"/>
    <property type="match status" value="1"/>
</dbReference>
<dbReference type="GO" id="GO:0016811">
    <property type="term" value="F:hydrolase activity, acting on carbon-nitrogen (but not peptide) bonds, in linear amides"/>
    <property type="evidence" value="ECO:0007669"/>
    <property type="project" value="InterPro"/>
</dbReference>
<dbReference type="GO" id="GO:0016788">
    <property type="term" value="F:hydrolase activity, acting on ester bonds"/>
    <property type="evidence" value="ECO:0007669"/>
    <property type="project" value="InterPro"/>
</dbReference>
<dbReference type="InterPro" id="IPR055438">
    <property type="entry name" value="AstE_AspA_cat"/>
</dbReference>
<dbReference type="GO" id="GO:0046872">
    <property type="term" value="F:metal ion binding"/>
    <property type="evidence" value="ECO:0007669"/>
    <property type="project" value="UniProtKB-KW"/>
</dbReference>
<organism evidence="6 7">
    <name type="scientific">Microvirga subterranea</name>
    <dbReference type="NCBI Taxonomy" id="186651"/>
    <lineage>
        <taxon>Bacteria</taxon>
        <taxon>Pseudomonadati</taxon>
        <taxon>Pseudomonadota</taxon>
        <taxon>Alphaproteobacteria</taxon>
        <taxon>Hyphomicrobiales</taxon>
        <taxon>Methylobacteriaceae</taxon>
        <taxon>Microvirga</taxon>
    </lineage>
</organism>
<evidence type="ECO:0000313" key="6">
    <source>
        <dbReference type="EMBL" id="RDI60075.1"/>
    </source>
</evidence>
<protein>
    <recommendedName>
        <fullName evidence="5">Succinylglutamate desuccinylase/Aspartoacylase catalytic domain-containing protein</fullName>
    </recommendedName>
</protein>
<evidence type="ECO:0000259" key="5">
    <source>
        <dbReference type="Pfam" id="PF24827"/>
    </source>
</evidence>
<dbReference type="AlphaFoldDB" id="A0A370HPB0"/>
<evidence type="ECO:0000256" key="3">
    <source>
        <dbReference type="ARBA" id="ARBA00022801"/>
    </source>
</evidence>
<dbReference type="InterPro" id="IPR053138">
    <property type="entry name" value="N-alpha-Ac-DABA_deacetylase"/>
</dbReference>
<dbReference type="PANTHER" id="PTHR37326:SF1">
    <property type="entry name" value="BLL3975 PROTEIN"/>
    <property type="match status" value="1"/>
</dbReference>
<keyword evidence="4" id="KW-0862">Zinc</keyword>
<dbReference type="PANTHER" id="PTHR37326">
    <property type="entry name" value="BLL3975 PROTEIN"/>
    <property type="match status" value="1"/>
</dbReference>
<keyword evidence="7" id="KW-1185">Reference proteome</keyword>